<evidence type="ECO:0000256" key="1">
    <source>
        <dbReference type="SAM" id="SignalP"/>
    </source>
</evidence>
<proteinExistence type="predicted"/>
<reference evidence="2" key="1">
    <citation type="journal article" date="2021" name="Nat. Commun.">
        <title>Genetic determinants of endophytism in the Arabidopsis root mycobiome.</title>
        <authorList>
            <person name="Mesny F."/>
            <person name="Miyauchi S."/>
            <person name="Thiergart T."/>
            <person name="Pickel B."/>
            <person name="Atanasova L."/>
            <person name="Karlsson M."/>
            <person name="Huettel B."/>
            <person name="Barry K.W."/>
            <person name="Haridas S."/>
            <person name="Chen C."/>
            <person name="Bauer D."/>
            <person name="Andreopoulos W."/>
            <person name="Pangilinan J."/>
            <person name="LaButti K."/>
            <person name="Riley R."/>
            <person name="Lipzen A."/>
            <person name="Clum A."/>
            <person name="Drula E."/>
            <person name="Henrissat B."/>
            <person name="Kohler A."/>
            <person name="Grigoriev I.V."/>
            <person name="Martin F.M."/>
            <person name="Hacquard S."/>
        </authorList>
    </citation>
    <scope>NUCLEOTIDE SEQUENCE</scope>
    <source>
        <strain evidence="2">MPI-SDFR-AT-0117</strain>
    </source>
</reference>
<dbReference type="AlphaFoldDB" id="A0A9P8V9G0"/>
<evidence type="ECO:0000313" key="3">
    <source>
        <dbReference type="Proteomes" id="UP000770015"/>
    </source>
</evidence>
<feature type="chain" id="PRO_5040211318" evidence="1">
    <location>
        <begin position="19"/>
        <end position="218"/>
    </location>
</feature>
<name>A0A9P8V9G0_9PEZI</name>
<organism evidence="2 3">
    <name type="scientific">Plectosphaerella plurivora</name>
    <dbReference type="NCBI Taxonomy" id="936078"/>
    <lineage>
        <taxon>Eukaryota</taxon>
        <taxon>Fungi</taxon>
        <taxon>Dikarya</taxon>
        <taxon>Ascomycota</taxon>
        <taxon>Pezizomycotina</taxon>
        <taxon>Sordariomycetes</taxon>
        <taxon>Hypocreomycetidae</taxon>
        <taxon>Glomerellales</taxon>
        <taxon>Plectosphaerellaceae</taxon>
        <taxon>Plectosphaerella</taxon>
    </lineage>
</organism>
<dbReference type="Proteomes" id="UP000770015">
    <property type="component" value="Unassembled WGS sequence"/>
</dbReference>
<comment type="caution">
    <text evidence="2">The sequence shown here is derived from an EMBL/GenBank/DDBJ whole genome shotgun (WGS) entry which is preliminary data.</text>
</comment>
<dbReference type="EMBL" id="JAGSXJ010000015">
    <property type="protein sequence ID" value="KAH6685304.1"/>
    <property type="molecule type" value="Genomic_DNA"/>
</dbReference>
<keyword evidence="1" id="KW-0732">Signal</keyword>
<evidence type="ECO:0000313" key="2">
    <source>
        <dbReference type="EMBL" id="KAH6685304.1"/>
    </source>
</evidence>
<feature type="signal peptide" evidence="1">
    <location>
        <begin position="1"/>
        <end position="18"/>
    </location>
</feature>
<gene>
    <name evidence="2" type="ORF">F5X68DRAFT_19463</name>
</gene>
<sequence>MQLSSLLPFALFGSVALSRPAEMVTSDSLLSAILAADPATSSCDGAPEPSECASAAQAAPLIEAAMRRFCIHETPVVAALVDLMLFETGSFKYNRNHFPGRPGQGTRNMQMIDFNLEYAIDTPALKSQAVTIAGGENVDPASLSDDKKNEILALVMADEYTFASAAWFLTTKCPATIKQGLATGTDAAYEAYLTTCIGTTAAPERLTHWQATKAAFGL</sequence>
<keyword evidence="3" id="KW-1185">Reference proteome</keyword>
<dbReference type="OrthoDB" id="2349272at2759"/>
<accession>A0A9P8V9G0</accession>
<protein>
    <submittedName>
        <fullName evidence="2">Uncharacterized protein</fullName>
    </submittedName>
</protein>